<dbReference type="PANTHER" id="PTHR48102">
    <property type="entry name" value="ATP-DEPENDENT CLP PROTEASE ATP-BINDING SUBUNIT CLPX-LIKE, MITOCHONDRIAL-RELATED"/>
    <property type="match status" value="1"/>
</dbReference>
<keyword evidence="2" id="KW-0067">ATP-binding</keyword>
<gene>
    <name evidence="4" type="ORF">KY290_014997</name>
</gene>
<protein>
    <recommendedName>
        <fullName evidence="3">Clp ATPase C-terminal domain-containing protein</fullName>
    </recommendedName>
</protein>
<proteinExistence type="predicted"/>
<dbReference type="Gene3D" id="1.10.8.60">
    <property type="match status" value="1"/>
</dbReference>
<dbReference type="InterPro" id="IPR027417">
    <property type="entry name" value="P-loop_NTPase"/>
</dbReference>
<evidence type="ECO:0000256" key="1">
    <source>
        <dbReference type="ARBA" id="ARBA00022741"/>
    </source>
</evidence>
<dbReference type="PANTHER" id="PTHR48102:SF4">
    <property type="entry name" value="CLP PROTEASE REGULATORY SUBUNIT CLPX2, MITOCHONDRIAL"/>
    <property type="match status" value="1"/>
</dbReference>
<dbReference type="EMBL" id="JAIVGD010000011">
    <property type="protein sequence ID" value="KAH0771016.1"/>
    <property type="molecule type" value="Genomic_DNA"/>
</dbReference>
<evidence type="ECO:0000313" key="5">
    <source>
        <dbReference type="Proteomes" id="UP000826656"/>
    </source>
</evidence>
<evidence type="ECO:0000256" key="2">
    <source>
        <dbReference type="ARBA" id="ARBA00022840"/>
    </source>
</evidence>
<dbReference type="InterPro" id="IPR019489">
    <property type="entry name" value="Clp_ATPase_C"/>
</dbReference>
<dbReference type="InterPro" id="IPR050052">
    <property type="entry name" value="ATP-dep_Clp_protease_ClpX"/>
</dbReference>
<dbReference type="Pfam" id="PF10431">
    <property type="entry name" value="ClpB_D2-small"/>
    <property type="match status" value="1"/>
</dbReference>
<feature type="domain" description="Clp ATPase C-terminal" evidence="3">
    <location>
        <begin position="7"/>
        <end position="50"/>
    </location>
</feature>
<dbReference type="SUPFAM" id="SSF52540">
    <property type="entry name" value="P-loop containing nucleoside triphosphate hydrolases"/>
    <property type="match status" value="1"/>
</dbReference>
<reference evidence="4 5" key="1">
    <citation type="journal article" date="2021" name="bioRxiv">
        <title>Chromosome-scale and haplotype-resolved genome assembly of a tetraploid potato cultivar.</title>
        <authorList>
            <person name="Sun H."/>
            <person name="Jiao W.-B."/>
            <person name="Krause K."/>
            <person name="Campoy J.A."/>
            <person name="Goel M."/>
            <person name="Folz-Donahue K."/>
            <person name="Kukat C."/>
            <person name="Huettel B."/>
            <person name="Schneeberger K."/>
        </authorList>
    </citation>
    <scope>NUCLEOTIDE SEQUENCE [LARGE SCALE GENOMIC DNA]</scope>
    <source>
        <strain evidence="4">SolTubOtavaFocal</strain>
        <tissue evidence="4">Leaves</tissue>
    </source>
</reference>
<keyword evidence="5" id="KW-1185">Reference proteome</keyword>
<keyword evidence="1" id="KW-0547">Nucleotide-binding</keyword>
<accession>A0ABQ7VSH0</accession>
<dbReference type="Proteomes" id="UP000826656">
    <property type="component" value="Unassembled WGS sequence"/>
</dbReference>
<evidence type="ECO:0000313" key="4">
    <source>
        <dbReference type="EMBL" id="KAH0771016.1"/>
    </source>
</evidence>
<name>A0ABQ7VSH0_SOLTU</name>
<sequence>MNCIKINQVDLQFTENALRVIVEEGIAKNTGARGLRSILESILTEAMFEAADFNVEAAQQGIAYIDEAESLDIGSDVSEEDVQQALLKMLEGTVESVDLTAYEFVGRFPVLVSLSSLDEEQLVQGTLVVLHFAFRCYCGLLAGIKKGRAVSSVCSVKRTSLTVVSDGCFGHYFGYGMEFQRGFAALWRPHLFQYNSSSFRDSGMSYFTSSIFICSFQLPITLIVSVPEEHGNFHVAILFRKECLAKENQMSGTDLFNSKKQNIFS</sequence>
<organism evidence="4 5">
    <name type="scientific">Solanum tuberosum</name>
    <name type="common">Potato</name>
    <dbReference type="NCBI Taxonomy" id="4113"/>
    <lineage>
        <taxon>Eukaryota</taxon>
        <taxon>Viridiplantae</taxon>
        <taxon>Streptophyta</taxon>
        <taxon>Embryophyta</taxon>
        <taxon>Tracheophyta</taxon>
        <taxon>Spermatophyta</taxon>
        <taxon>Magnoliopsida</taxon>
        <taxon>eudicotyledons</taxon>
        <taxon>Gunneridae</taxon>
        <taxon>Pentapetalae</taxon>
        <taxon>asterids</taxon>
        <taxon>lamiids</taxon>
        <taxon>Solanales</taxon>
        <taxon>Solanaceae</taxon>
        <taxon>Solanoideae</taxon>
        <taxon>Solaneae</taxon>
        <taxon>Solanum</taxon>
    </lineage>
</organism>
<evidence type="ECO:0000259" key="3">
    <source>
        <dbReference type="Pfam" id="PF10431"/>
    </source>
</evidence>
<comment type="caution">
    <text evidence="4">The sequence shown here is derived from an EMBL/GenBank/DDBJ whole genome shotgun (WGS) entry which is preliminary data.</text>
</comment>